<reference evidence="1" key="1">
    <citation type="journal article" date="2023" name="Int. J. Syst. Evol. Microbiol.">
        <title>&lt;i&gt;Holtiella tumoricola&lt;/i&gt; gen. nov. sp. nov., isolated from a human clinical sample.</title>
        <authorList>
            <person name="Allen-Vercoe E."/>
            <person name="Daigneault M.C."/>
            <person name="Vancuren S.J."/>
            <person name="Cochrane K."/>
            <person name="O'Neal L.L."/>
            <person name="Sankaranarayanan K."/>
            <person name="Lawson P.A."/>
        </authorList>
    </citation>
    <scope>NUCLEOTIDE SEQUENCE</scope>
    <source>
        <strain evidence="1">CC70A</strain>
    </source>
</reference>
<dbReference type="RefSeq" id="WP_271011038.1">
    <property type="nucleotide sequence ID" value="NZ_JAQIFT010000012.1"/>
</dbReference>
<comment type="caution">
    <text evidence="1">The sequence shown here is derived from an EMBL/GenBank/DDBJ whole genome shotgun (WGS) entry which is preliminary data.</text>
</comment>
<dbReference type="EMBL" id="JAQIFT010000012">
    <property type="protein sequence ID" value="MDA3730391.1"/>
    <property type="molecule type" value="Genomic_DNA"/>
</dbReference>
<gene>
    <name evidence="1" type="ORF">PBV87_02580</name>
</gene>
<evidence type="ECO:0000313" key="1">
    <source>
        <dbReference type="EMBL" id="MDA3730391.1"/>
    </source>
</evidence>
<dbReference type="AlphaFoldDB" id="A0AA42DK80"/>
<proteinExistence type="predicted"/>
<keyword evidence="2" id="KW-1185">Reference proteome</keyword>
<sequence length="432" mass="48808">MPFLLRISDGFIIVDEKPKQGVFYQLYNKDGFQRPVMIYPNSCLAYSVALDPQDVLHVAVEGTNRQVTYYCFSPTAPSKRVVLEDSRSMYLFENLSIQWLENEPHLFYTVIHPNGLHRSLVHQTLSSTSPTLENLVTSLPLRTSLTYYKINSTLYILYPNFEESYCLNMLSFTNQEKSVTTLVRSPIPIIDWNMCKHQNALYLLYKADQYGHANFYLTNLSTGENLPVQLPDNANNPVLLSYLDTLWIHYESNNHYYTLLALPENQTFSSPISSSLQNHINAYTYIDSLHEDLDASVIYASLSNTLRLSTIADLDIRNIHPDLVNKDELALFLEGINFKRTQSVASVLPPPSSPIDTTLNTSSQVQPNFMNAFSQTPIPFTPEAPITPLNTLPSLSDIMPTSSSTPPSFTATKKDLHSLSEAFMNTGNTFDS</sequence>
<accession>A0AA42DK80</accession>
<organism evidence="1 2">
    <name type="scientific">Holtiella tumoricola</name>
    <dbReference type="NCBI Taxonomy" id="3018743"/>
    <lineage>
        <taxon>Bacteria</taxon>
        <taxon>Bacillati</taxon>
        <taxon>Bacillota</taxon>
        <taxon>Clostridia</taxon>
        <taxon>Lachnospirales</taxon>
        <taxon>Cellulosilyticaceae</taxon>
        <taxon>Holtiella</taxon>
    </lineage>
</organism>
<dbReference type="Proteomes" id="UP001169242">
    <property type="component" value="Unassembled WGS sequence"/>
</dbReference>
<name>A0AA42DK80_9FIRM</name>
<evidence type="ECO:0000313" key="2">
    <source>
        <dbReference type="Proteomes" id="UP001169242"/>
    </source>
</evidence>
<protein>
    <submittedName>
        <fullName evidence="1">Uncharacterized protein</fullName>
    </submittedName>
</protein>